<keyword evidence="3" id="KW-1185">Reference proteome</keyword>
<dbReference type="Pfam" id="PF12673">
    <property type="entry name" value="SipL"/>
    <property type="match status" value="3"/>
</dbReference>
<dbReference type="EMBL" id="VLKH01000001">
    <property type="protein sequence ID" value="TWH83541.1"/>
    <property type="molecule type" value="Genomic_DNA"/>
</dbReference>
<dbReference type="PROSITE" id="PS51782">
    <property type="entry name" value="LYSM"/>
    <property type="match status" value="1"/>
</dbReference>
<dbReference type="OrthoDB" id="9779340at2"/>
<protein>
    <submittedName>
        <fullName evidence="2">Uncharacterized protein DUF3794</fullName>
    </submittedName>
</protein>
<proteinExistence type="predicted"/>
<name>A0A562JK26_9FIRM</name>
<reference evidence="2 3" key="1">
    <citation type="submission" date="2019-07" db="EMBL/GenBank/DDBJ databases">
        <title>Genomic Encyclopedia of Type Strains, Phase I: the one thousand microbial genomes (KMG-I) project.</title>
        <authorList>
            <person name="Kyrpides N."/>
        </authorList>
    </citation>
    <scope>NUCLEOTIDE SEQUENCE [LARGE SCALE GENOMIC DNA]</scope>
    <source>
        <strain evidence="2 3">DSM 13558</strain>
    </source>
</reference>
<dbReference type="AlphaFoldDB" id="A0A562JK26"/>
<evidence type="ECO:0000313" key="3">
    <source>
        <dbReference type="Proteomes" id="UP000315343"/>
    </source>
</evidence>
<dbReference type="Pfam" id="PF01476">
    <property type="entry name" value="LysM"/>
    <property type="match status" value="1"/>
</dbReference>
<dbReference type="Gene3D" id="3.10.350.10">
    <property type="entry name" value="LysM domain"/>
    <property type="match status" value="1"/>
</dbReference>
<comment type="caution">
    <text evidence="2">The sequence shown here is derived from an EMBL/GenBank/DDBJ whole genome shotgun (WGS) entry which is preliminary data.</text>
</comment>
<dbReference type="InterPro" id="IPR036779">
    <property type="entry name" value="LysM_dom_sf"/>
</dbReference>
<accession>A0A562JK26</accession>
<dbReference type="RefSeq" id="WP_145078608.1">
    <property type="nucleotide sequence ID" value="NZ_VLKH01000001.1"/>
</dbReference>
<gene>
    <name evidence="2" type="ORF">LY60_00151</name>
</gene>
<sequence>MFKLFSDTFNINEVIDSSSNEVLLENEFTVADNLPDIEKIISTEGKIKITNATVNNGTVTVNGELVYNIIYRSPDEEVTACSMSDKVPFSAEFAVPGGTDLMNVQVNAYIDYIDAEPITERNYMVKSVIILETDVISKHPVDFVSNLESDGSFQAKTKNIRYTDVINEISEEASIDDAVELNKNSDEIARILKVESDAYITNVETMDEKMLVEGICKVGFLYAEDNSLNSTGYISEEFPFTHYLEVKNSNDHMLKDINIVLNEMTYAAAENYDNEKRMIEFNLPFTINATLYDTVEKNIITDCYSTESLLDLTSAKVNLSSLKDITNKTLKYENNLDVVSGTVKDIYTVDISPKVSEKRMYDDKYVVDGFLDVNILYLNSDINKIDKAYGSMPFTASVDLNEGEAQSIIDSTVKISKCGAYRKGSNSVIVNCDINVGMKLKDNEEIEIISNIVETGAVDHSKMPSLLFRVVQPGETVWEIAKNYNLSINYLKELNDIPADNALTPGTKIIIARKV</sequence>
<feature type="domain" description="LysM" evidence="1">
    <location>
        <begin position="467"/>
        <end position="511"/>
    </location>
</feature>
<dbReference type="CDD" id="cd00118">
    <property type="entry name" value="LysM"/>
    <property type="match status" value="1"/>
</dbReference>
<dbReference type="SMART" id="SM00257">
    <property type="entry name" value="LysM"/>
    <property type="match status" value="1"/>
</dbReference>
<dbReference type="SUPFAM" id="SSF54106">
    <property type="entry name" value="LysM domain"/>
    <property type="match status" value="1"/>
</dbReference>
<organism evidence="2 3">
    <name type="scientific">Sedimentibacter saalensis</name>
    <dbReference type="NCBI Taxonomy" id="130788"/>
    <lineage>
        <taxon>Bacteria</taxon>
        <taxon>Bacillati</taxon>
        <taxon>Bacillota</taxon>
        <taxon>Tissierellia</taxon>
        <taxon>Sedimentibacter</taxon>
    </lineage>
</organism>
<dbReference type="Proteomes" id="UP000315343">
    <property type="component" value="Unassembled WGS sequence"/>
</dbReference>
<evidence type="ECO:0000313" key="2">
    <source>
        <dbReference type="EMBL" id="TWH83541.1"/>
    </source>
</evidence>
<dbReference type="InterPro" id="IPR018392">
    <property type="entry name" value="LysM"/>
</dbReference>
<dbReference type="InterPro" id="IPR024300">
    <property type="entry name" value="SipL_SPOCS_dom"/>
</dbReference>
<evidence type="ECO:0000259" key="1">
    <source>
        <dbReference type="PROSITE" id="PS51782"/>
    </source>
</evidence>